<accession>A0A409XWE1</accession>
<dbReference type="InParanoid" id="A0A409XWE1"/>
<dbReference type="STRING" id="93625.A0A409XWE1"/>
<evidence type="ECO:0000313" key="2">
    <source>
        <dbReference type="EMBL" id="PPQ95063.1"/>
    </source>
</evidence>
<reference evidence="2 3" key="1">
    <citation type="journal article" date="2018" name="Evol. Lett.">
        <title>Horizontal gene cluster transfer increased hallucinogenic mushroom diversity.</title>
        <authorList>
            <person name="Reynolds H.T."/>
            <person name="Vijayakumar V."/>
            <person name="Gluck-Thaler E."/>
            <person name="Korotkin H.B."/>
            <person name="Matheny P.B."/>
            <person name="Slot J.C."/>
        </authorList>
    </citation>
    <scope>NUCLEOTIDE SEQUENCE [LARGE SCALE GENOMIC DNA]</scope>
    <source>
        <strain evidence="2 3">2631</strain>
    </source>
</reference>
<feature type="compositionally biased region" description="Low complexity" evidence="1">
    <location>
        <begin position="78"/>
        <end position="91"/>
    </location>
</feature>
<name>A0A409XWE1_PSICY</name>
<sequence length="314" mass="33788">MGDIILRPPGKTGLTFDVILSRLKVEVQKSRVMGAELRGLMERWARWAMFLWGPANLPPFPMYLPSDITQPPLPPSQPAAAPTAAGSSGMGSPTVPVVVPASVLMEVAAKEKAKDGAIEGAGSSTSLPPAVTTSECEQATSATSSSAPAATVSASTQLTTTASASSNYNAVHAPALPVGIIQDLHPQLREAQVQLVGHLERVRQLEGVMLDQEAMGKEEGVLREVGAGGGQRAGELGAGHERKREHAREHEQQHRYEHDLLFFSIRLLAHRARHIHHIDLDHPTVYSNGLQPQSRNTPRIVLQTEWVKPGQDVI</sequence>
<feature type="region of interest" description="Disordered" evidence="1">
    <location>
        <begin position="68"/>
        <end position="91"/>
    </location>
</feature>
<feature type="compositionally biased region" description="Polar residues" evidence="1">
    <location>
        <begin position="122"/>
        <end position="138"/>
    </location>
</feature>
<gene>
    <name evidence="2" type="ORF">CVT25_002014</name>
</gene>
<feature type="compositionally biased region" description="Basic and acidic residues" evidence="1">
    <location>
        <begin position="238"/>
        <end position="252"/>
    </location>
</feature>
<organism evidence="2 3">
    <name type="scientific">Psilocybe cyanescens</name>
    <dbReference type="NCBI Taxonomy" id="93625"/>
    <lineage>
        <taxon>Eukaryota</taxon>
        <taxon>Fungi</taxon>
        <taxon>Dikarya</taxon>
        <taxon>Basidiomycota</taxon>
        <taxon>Agaricomycotina</taxon>
        <taxon>Agaricomycetes</taxon>
        <taxon>Agaricomycetidae</taxon>
        <taxon>Agaricales</taxon>
        <taxon>Agaricineae</taxon>
        <taxon>Strophariaceae</taxon>
        <taxon>Psilocybe</taxon>
    </lineage>
</organism>
<protein>
    <submittedName>
        <fullName evidence="2">Uncharacterized protein</fullName>
    </submittedName>
</protein>
<keyword evidence="3" id="KW-1185">Reference proteome</keyword>
<feature type="region of interest" description="Disordered" evidence="1">
    <location>
        <begin position="114"/>
        <end position="151"/>
    </location>
</feature>
<dbReference type="AlphaFoldDB" id="A0A409XWE1"/>
<dbReference type="EMBL" id="NHYD01000134">
    <property type="protein sequence ID" value="PPQ95063.1"/>
    <property type="molecule type" value="Genomic_DNA"/>
</dbReference>
<feature type="region of interest" description="Disordered" evidence="1">
    <location>
        <begin position="228"/>
        <end position="252"/>
    </location>
</feature>
<dbReference type="Proteomes" id="UP000283269">
    <property type="component" value="Unassembled WGS sequence"/>
</dbReference>
<feature type="compositionally biased region" description="Low complexity" evidence="1">
    <location>
        <begin position="139"/>
        <end position="151"/>
    </location>
</feature>
<evidence type="ECO:0000313" key="3">
    <source>
        <dbReference type="Proteomes" id="UP000283269"/>
    </source>
</evidence>
<evidence type="ECO:0000256" key="1">
    <source>
        <dbReference type="SAM" id="MobiDB-lite"/>
    </source>
</evidence>
<proteinExistence type="predicted"/>
<comment type="caution">
    <text evidence="2">The sequence shown here is derived from an EMBL/GenBank/DDBJ whole genome shotgun (WGS) entry which is preliminary data.</text>
</comment>